<dbReference type="GO" id="GO:0008270">
    <property type="term" value="F:zinc ion binding"/>
    <property type="evidence" value="ECO:0007669"/>
    <property type="project" value="UniProtKB-KW"/>
</dbReference>
<dbReference type="Proteomes" id="UP000275408">
    <property type="component" value="Unassembled WGS sequence"/>
</dbReference>
<sequence length="324" mass="36868">LIRTGTLHVNIALHDIIGNFDVKCNKSSCLWTGKFHKHEQHLKTCGKFQMPCANDGCREVVTRERMAAHTVQCTKHKLPCQQCGRKITRESFKEHTASLCSNKRVLCPLSCGTSLPQLHLTLHLSECPERALHCAVTGCIAITKQKKVPQHSTNRAATHSVLQEGEIQRLRDLMHFQRTKPRWILEGRVVFSFHWRGEKWSKVKGPHLFSNEYRCPNGNSWRAHLQFAGLSLELVSIVMAVEKVFPFLAKEIREGEVAANTPLCERDHMDPENIMIVKFVLTYYLLKEDKKGNEVANDNAENGNRLCTKTEVNAISTGQTDMKF</sequence>
<dbReference type="AlphaFoldDB" id="A0A3M6TMK9"/>
<dbReference type="Gene3D" id="3.30.40.10">
    <property type="entry name" value="Zinc/RING finger domain, C3HC4 (zinc finger)"/>
    <property type="match status" value="2"/>
</dbReference>
<gene>
    <name evidence="6" type="ORF">pdam_00025390</name>
</gene>
<feature type="non-terminal residue" evidence="6">
    <location>
        <position position="1"/>
    </location>
</feature>
<comment type="caution">
    <text evidence="6">The sequence shown here is derived from an EMBL/GenBank/DDBJ whole genome shotgun (WGS) entry which is preliminary data.</text>
</comment>
<protein>
    <recommendedName>
        <fullName evidence="5">TRAF-type domain-containing protein</fullName>
    </recommendedName>
</protein>
<dbReference type="STRING" id="46731.A0A3M6TMK9"/>
<dbReference type="InterPro" id="IPR013083">
    <property type="entry name" value="Znf_RING/FYVE/PHD"/>
</dbReference>
<dbReference type="EMBL" id="RCHS01003336">
    <property type="protein sequence ID" value="RMX42548.1"/>
    <property type="molecule type" value="Genomic_DNA"/>
</dbReference>
<evidence type="ECO:0000256" key="3">
    <source>
        <dbReference type="ARBA" id="ARBA00022833"/>
    </source>
</evidence>
<dbReference type="InterPro" id="IPR001293">
    <property type="entry name" value="Znf_TRAF"/>
</dbReference>
<dbReference type="PANTHER" id="PTHR10131:SF94">
    <property type="entry name" value="TNF RECEPTOR-ASSOCIATED FACTOR 4"/>
    <property type="match status" value="1"/>
</dbReference>
<proteinExistence type="predicted"/>
<accession>A0A3M6TMK9</accession>
<name>A0A3M6TMK9_POCDA</name>
<evidence type="ECO:0000313" key="6">
    <source>
        <dbReference type="EMBL" id="RMX42548.1"/>
    </source>
</evidence>
<evidence type="ECO:0000259" key="5">
    <source>
        <dbReference type="PROSITE" id="PS50145"/>
    </source>
</evidence>
<evidence type="ECO:0000256" key="4">
    <source>
        <dbReference type="PROSITE-ProRule" id="PRU00207"/>
    </source>
</evidence>
<dbReference type="PROSITE" id="PS50145">
    <property type="entry name" value="ZF_TRAF"/>
    <property type="match status" value="1"/>
</dbReference>
<keyword evidence="7" id="KW-1185">Reference proteome</keyword>
<reference evidence="6 7" key="1">
    <citation type="journal article" date="2018" name="Sci. Rep.">
        <title>Comparative analysis of the Pocillopora damicornis genome highlights role of immune system in coral evolution.</title>
        <authorList>
            <person name="Cunning R."/>
            <person name="Bay R.A."/>
            <person name="Gillette P."/>
            <person name="Baker A.C."/>
            <person name="Traylor-Knowles N."/>
        </authorList>
    </citation>
    <scope>NUCLEOTIDE SEQUENCE [LARGE SCALE GENOMIC DNA]</scope>
    <source>
        <strain evidence="6">RSMAS</strain>
        <tissue evidence="6">Whole animal</tissue>
    </source>
</reference>
<evidence type="ECO:0000256" key="2">
    <source>
        <dbReference type="ARBA" id="ARBA00022771"/>
    </source>
</evidence>
<feature type="domain" description="TRAF-type" evidence="5">
    <location>
        <begin position="68"/>
        <end position="120"/>
    </location>
</feature>
<organism evidence="6 7">
    <name type="scientific">Pocillopora damicornis</name>
    <name type="common">Cauliflower coral</name>
    <name type="synonym">Millepora damicornis</name>
    <dbReference type="NCBI Taxonomy" id="46731"/>
    <lineage>
        <taxon>Eukaryota</taxon>
        <taxon>Metazoa</taxon>
        <taxon>Cnidaria</taxon>
        <taxon>Anthozoa</taxon>
        <taxon>Hexacorallia</taxon>
        <taxon>Scleractinia</taxon>
        <taxon>Astrocoeniina</taxon>
        <taxon>Pocilloporidae</taxon>
        <taxon>Pocillopora</taxon>
    </lineage>
</organism>
<keyword evidence="3 4" id="KW-0862">Zinc</keyword>
<dbReference type="Pfam" id="PF02176">
    <property type="entry name" value="zf-TRAF"/>
    <property type="match status" value="1"/>
</dbReference>
<dbReference type="SUPFAM" id="SSF49599">
    <property type="entry name" value="TRAF domain-like"/>
    <property type="match status" value="1"/>
</dbReference>
<evidence type="ECO:0000256" key="1">
    <source>
        <dbReference type="ARBA" id="ARBA00022723"/>
    </source>
</evidence>
<feature type="non-terminal residue" evidence="6">
    <location>
        <position position="324"/>
    </location>
</feature>
<dbReference type="PANTHER" id="PTHR10131">
    <property type="entry name" value="TNF RECEPTOR ASSOCIATED FACTOR"/>
    <property type="match status" value="1"/>
</dbReference>
<evidence type="ECO:0000313" key="7">
    <source>
        <dbReference type="Proteomes" id="UP000275408"/>
    </source>
</evidence>
<keyword evidence="1 4" id="KW-0479">Metal-binding</keyword>
<keyword evidence="2 4" id="KW-0863">Zinc-finger</keyword>
<feature type="zinc finger region" description="TRAF-type" evidence="4">
    <location>
        <begin position="68"/>
        <end position="120"/>
    </location>
</feature>